<dbReference type="EMBL" id="HBGE01045553">
    <property type="protein sequence ID" value="CAD9142155.1"/>
    <property type="molecule type" value="Transcribed_RNA"/>
</dbReference>
<name>A0A7S1W0G4_ALECA</name>
<gene>
    <name evidence="2" type="ORF">ACAT0790_LOCUS27500</name>
</gene>
<evidence type="ECO:0008006" key="3">
    <source>
        <dbReference type="Google" id="ProtNLM"/>
    </source>
</evidence>
<feature type="compositionally biased region" description="Low complexity" evidence="1">
    <location>
        <begin position="211"/>
        <end position="247"/>
    </location>
</feature>
<proteinExistence type="predicted"/>
<evidence type="ECO:0000313" key="2">
    <source>
        <dbReference type="EMBL" id="CAD9142155.1"/>
    </source>
</evidence>
<organism evidence="2">
    <name type="scientific">Alexandrium catenella</name>
    <name type="common">Red tide dinoflagellate</name>
    <name type="synonym">Gonyaulax catenella</name>
    <dbReference type="NCBI Taxonomy" id="2925"/>
    <lineage>
        <taxon>Eukaryota</taxon>
        <taxon>Sar</taxon>
        <taxon>Alveolata</taxon>
        <taxon>Dinophyceae</taxon>
        <taxon>Gonyaulacales</taxon>
        <taxon>Pyrocystaceae</taxon>
        <taxon>Alexandrium</taxon>
    </lineage>
</organism>
<accession>A0A7S1W0G4</accession>
<evidence type="ECO:0000256" key="1">
    <source>
        <dbReference type="SAM" id="MobiDB-lite"/>
    </source>
</evidence>
<dbReference type="AlphaFoldDB" id="A0A7S1W0G4"/>
<feature type="region of interest" description="Disordered" evidence="1">
    <location>
        <begin position="197"/>
        <end position="316"/>
    </location>
</feature>
<feature type="compositionally biased region" description="Pro residues" evidence="1">
    <location>
        <begin position="248"/>
        <end position="272"/>
    </location>
</feature>
<protein>
    <recommendedName>
        <fullName evidence="3">SH3 domain-containing protein</fullName>
    </recommendedName>
</protein>
<feature type="region of interest" description="Disordered" evidence="1">
    <location>
        <begin position="1"/>
        <end position="54"/>
    </location>
</feature>
<feature type="compositionally biased region" description="Low complexity" evidence="1">
    <location>
        <begin position="273"/>
        <end position="310"/>
    </location>
</feature>
<sequence length="465" mass="49863">MATLQALIEQAARPLPKPRTVVQTRDPTAERKEMPLEESPFSKFFTEEGDDAEPQEKLTIAEQRSRFVGRRTRPEDAVTLRDKRLAACRKMGAEMARAEIEATWREPELSEEDETFEVVHSMAVIKEAPNESAADLGVVRRGEFIQVKSRRVQDSSGHAWVELTFLELLRSCSAHQGSVTQGFALIDATHMGVGPLLRGPISRDAGGQEKAGGVPTEAAGAEGAEGAEAAAGTEELGQPAQAEEAPAPVAPAPAPEVPAPAPAAPAPAPAPTASPAAKAAVKPSKKMPANAEIGAKAPKPKASSSGKAPKLIPHSFKVSNPKGVTIREGPSEIDLQIAELPADELLDLEEETFDGWAKLAGVEAWVRRCSLQGEKLVTHLRPVDKPPLMTTTELQADPGPRTFEVVLRPRVAVKIAPRPTAKLLCNANFGEFVLGMSQTYDGWVRLVRNEGWVCGIGRESGQMLR</sequence>
<reference evidence="2" key="1">
    <citation type="submission" date="2021-01" db="EMBL/GenBank/DDBJ databases">
        <authorList>
            <person name="Corre E."/>
            <person name="Pelletier E."/>
            <person name="Niang G."/>
            <person name="Scheremetjew M."/>
            <person name="Finn R."/>
            <person name="Kale V."/>
            <person name="Holt S."/>
            <person name="Cochrane G."/>
            <person name="Meng A."/>
            <person name="Brown T."/>
            <person name="Cohen L."/>
        </authorList>
    </citation>
    <scope>NUCLEOTIDE SEQUENCE</scope>
    <source>
        <strain evidence="2">OF101</strain>
    </source>
</reference>